<keyword evidence="1 3" id="KW-0732">Signal</keyword>
<dbReference type="SUPFAM" id="SSF53474">
    <property type="entry name" value="alpha/beta-Hydrolases"/>
    <property type="match status" value="1"/>
</dbReference>
<dbReference type="Pfam" id="PF18435">
    <property type="entry name" value="EstA_Ig_like"/>
    <property type="match status" value="1"/>
</dbReference>
<accession>A0A1G9NEH5</accession>
<dbReference type="Gene3D" id="3.40.50.1820">
    <property type="entry name" value="alpha/beta hydrolase"/>
    <property type="match status" value="1"/>
</dbReference>
<reference evidence="5 6" key="1">
    <citation type="submission" date="2016-10" db="EMBL/GenBank/DDBJ databases">
        <authorList>
            <person name="de Groot N.N."/>
        </authorList>
    </citation>
    <scope>NUCLEOTIDE SEQUENCE [LARGE SCALE GENOMIC DNA]</scope>
    <source>
        <strain evidence="5 6">DSM 1736</strain>
    </source>
</reference>
<dbReference type="EMBL" id="FNHB01000001">
    <property type="protein sequence ID" value="SDL84936.1"/>
    <property type="molecule type" value="Genomic_DNA"/>
</dbReference>
<evidence type="ECO:0000256" key="1">
    <source>
        <dbReference type="ARBA" id="ARBA00022729"/>
    </source>
</evidence>
<dbReference type="Pfam" id="PF00756">
    <property type="entry name" value="Esterase"/>
    <property type="match status" value="1"/>
</dbReference>
<gene>
    <name evidence="5" type="ORF">SAMN04488502_101989</name>
</gene>
<feature type="compositionally biased region" description="Polar residues" evidence="2">
    <location>
        <begin position="124"/>
        <end position="142"/>
    </location>
</feature>
<dbReference type="STRING" id="146817.SAMN04488502_101989"/>
<dbReference type="PANTHER" id="PTHR43037">
    <property type="entry name" value="UNNAMED PRODUCT-RELATED"/>
    <property type="match status" value="1"/>
</dbReference>
<keyword evidence="6" id="KW-1185">Reference proteome</keyword>
<organism evidence="5 6">
    <name type="scientific">Dendrosporobacter quercicolus</name>
    <dbReference type="NCBI Taxonomy" id="146817"/>
    <lineage>
        <taxon>Bacteria</taxon>
        <taxon>Bacillati</taxon>
        <taxon>Bacillota</taxon>
        <taxon>Negativicutes</taxon>
        <taxon>Selenomonadales</taxon>
        <taxon>Sporomusaceae</taxon>
        <taxon>Dendrosporobacter</taxon>
    </lineage>
</organism>
<evidence type="ECO:0000256" key="3">
    <source>
        <dbReference type="SAM" id="SignalP"/>
    </source>
</evidence>
<feature type="region of interest" description="Disordered" evidence="2">
    <location>
        <begin position="110"/>
        <end position="180"/>
    </location>
</feature>
<protein>
    <submittedName>
        <fullName evidence="5">Predicted peptidase</fullName>
    </submittedName>
</protein>
<dbReference type="InterPro" id="IPR041172">
    <property type="entry name" value="EstA_Ig-like_N"/>
</dbReference>
<feature type="domain" description="Esterase Ig-like N-terminal" evidence="4">
    <location>
        <begin position="37"/>
        <end position="183"/>
    </location>
</feature>
<dbReference type="PANTHER" id="PTHR43037:SF1">
    <property type="entry name" value="BLL1128 PROTEIN"/>
    <property type="match status" value="1"/>
</dbReference>
<feature type="signal peptide" evidence="3">
    <location>
        <begin position="1"/>
        <end position="24"/>
    </location>
</feature>
<evidence type="ECO:0000313" key="6">
    <source>
        <dbReference type="Proteomes" id="UP000214880"/>
    </source>
</evidence>
<dbReference type="Gene3D" id="2.60.40.2180">
    <property type="match status" value="1"/>
</dbReference>
<dbReference type="InterPro" id="IPR050955">
    <property type="entry name" value="Plant_Biomass_Hydrol_Est"/>
</dbReference>
<sequence length="452" mass="48662">MKKILAGLALLLMLGMVINGCTSAAKEQTVDSQPIKSVTAITEVFGDGQKVSAVVLEYDKAVDTSKLKTADFAVEGKNVTKVYANTAAAKASQGVNGQYVIVELSTAITPDTMTNGNGAGRGNSTGNEPRNAAQESSHNANRPQGGGGPQLGSAATDSAESTPLTVNVTQSGDIATEDGQTYKADPRVMTNSKNINLVVEDFKQLVYTDPNYNNEKLMYNLYVPKNYDPSKKYPLVLFMHDAGVVSNNPVKTLTQGLGAVIWAFPSEQAKNECFVVAPQYTSVIADDNSETTEQMDITVNLIKELTKQYSIDTNRIYNTGQSMGGMTSIAMDIKYPDMFAASLLVACQWDAGKVAPMAKDNLWIIVSEGDNKAKPGMDAITEALKARGAVVSKATWSAEADASELTSNVNAMLAEGGNINYTVFRNGSHRYTWQYAYTIAGVREWLFKQVKQ</sequence>
<feature type="compositionally biased region" description="Polar residues" evidence="2">
    <location>
        <begin position="153"/>
        <end position="173"/>
    </location>
</feature>
<evidence type="ECO:0000259" key="4">
    <source>
        <dbReference type="Pfam" id="PF18435"/>
    </source>
</evidence>
<dbReference type="Proteomes" id="UP000214880">
    <property type="component" value="Unassembled WGS sequence"/>
</dbReference>
<dbReference type="RefSeq" id="WP_217636829.1">
    <property type="nucleotide sequence ID" value="NZ_FNHB01000001.1"/>
</dbReference>
<name>A0A1G9NEH5_9FIRM</name>
<evidence type="ECO:0000256" key="2">
    <source>
        <dbReference type="SAM" id="MobiDB-lite"/>
    </source>
</evidence>
<dbReference type="AlphaFoldDB" id="A0A1G9NEH5"/>
<feature type="chain" id="PRO_5039075544" evidence="3">
    <location>
        <begin position="25"/>
        <end position="452"/>
    </location>
</feature>
<evidence type="ECO:0000313" key="5">
    <source>
        <dbReference type="EMBL" id="SDL84936.1"/>
    </source>
</evidence>
<proteinExistence type="predicted"/>
<dbReference type="InterPro" id="IPR000801">
    <property type="entry name" value="Esterase-like"/>
</dbReference>
<dbReference type="InterPro" id="IPR029058">
    <property type="entry name" value="AB_hydrolase_fold"/>
</dbReference>